<dbReference type="RefSeq" id="XP_056035697.1">
    <property type="nucleotide sequence ID" value="XM_056179982.1"/>
</dbReference>
<feature type="compositionally biased region" description="Basic and acidic residues" evidence="8">
    <location>
        <begin position="451"/>
        <end position="463"/>
    </location>
</feature>
<accession>A0AAE9W938</accession>
<dbReference type="SMART" id="SM00240">
    <property type="entry name" value="FHA"/>
    <property type="match status" value="1"/>
</dbReference>
<keyword evidence="6" id="KW-0539">Nucleus</keyword>
<dbReference type="PANTHER" id="PTHR12162">
    <property type="entry name" value="NIBRIN-RELATED"/>
    <property type="match status" value="1"/>
</dbReference>
<feature type="region of interest" description="Disordered" evidence="8">
    <location>
        <begin position="553"/>
        <end position="587"/>
    </location>
</feature>
<evidence type="ECO:0000259" key="9">
    <source>
        <dbReference type="PROSITE" id="PS50006"/>
    </source>
</evidence>
<keyword evidence="5" id="KW-0234">DNA repair</keyword>
<dbReference type="Proteomes" id="UP001212411">
    <property type="component" value="Chromosome 1"/>
</dbReference>
<evidence type="ECO:0000256" key="1">
    <source>
        <dbReference type="ARBA" id="ARBA00004123"/>
    </source>
</evidence>
<evidence type="ECO:0000313" key="10">
    <source>
        <dbReference type="EMBL" id="WBW71454.1"/>
    </source>
</evidence>
<comment type="similarity">
    <text evidence="7">Belongs to the Nibrin family.</text>
</comment>
<comment type="subcellular location">
    <subcellularLocation>
        <location evidence="2">Chromosome</location>
    </subcellularLocation>
    <subcellularLocation>
        <location evidence="1">Nucleus</location>
    </subcellularLocation>
</comment>
<gene>
    <name evidence="10" type="primary">nbs1</name>
    <name evidence="10" type="ORF">SOMG_01189</name>
</gene>
<dbReference type="GO" id="GO:0003684">
    <property type="term" value="F:damaged DNA binding"/>
    <property type="evidence" value="ECO:0007669"/>
    <property type="project" value="TreeGrafter"/>
</dbReference>
<dbReference type="InterPro" id="IPR036420">
    <property type="entry name" value="BRCT_dom_sf"/>
</dbReference>
<feature type="compositionally biased region" description="Acidic residues" evidence="8">
    <location>
        <begin position="597"/>
        <end position="608"/>
    </location>
</feature>
<dbReference type="CDD" id="cd22667">
    <property type="entry name" value="FHA_NBN"/>
    <property type="match status" value="1"/>
</dbReference>
<dbReference type="GO" id="GO:0030870">
    <property type="term" value="C:Mre11 complex"/>
    <property type="evidence" value="ECO:0007669"/>
    <property type="project" value="InterPro"/>
</dbReference>
<dbReference type="AlphaFoldDB" id="A0AAE9W938"/>
<evidence type="ECO:0000256" key="3">
    <source>
        <dbReference type="ARBA" id="ARBA00022454"/>
    </source>
</evidence>
<feature type="compositionally biased region" description="Basic and acidic residues" evidence="8">
    <location>
        <begin position="408"/>
        <end position="420"/>
    </location>
</feature>
<dbReference type="EMBL" id="CP115611">
    <property type="protein sequence ID" value="WBW71454.1"/>
    <property type="molecule type" value="Genomic_DNA"/>
</dbReference>
<dbReference type="SUPFAM" id="SSF49879">
    <property type="entry name" value="SMAD/FHA domain"/>
    <property type="match status" value="1"/>
</dbReference>
<dbReference type="GO" id="GO:0007095">
    <property type="term" value="P:mitotic G2 DNA damage checkpoint signaling"/>
    <property type="evidence" value="ECO:0007669"/>
    <property type="project" value="InterPro"/>
</dbReference>
<dbReference type="GO" id="GO:0000724">
    <property type="term" value="P:double-strand break repair via homologous recombination"/>
    <property type="evidence" value="ECO:0007669"/>
    <property type="project" value="TreeGrafter"/>
</dbReference>
<dbReference type="KEGG" id="som:SOMG_01189"/>
<feature type="region of interest" description="Disordered" evidence="8">
    <location>
        <begin position="500"/>
        <end position="527"/>
    </location>
</feature>
<dbReference type="GO" id="GO:0005694">
    <property type="term" value="C:chromosome"/>
    <property type="evidence" value="ECO:0007669"/>
    <property type="project" value="UniProtKB-SubCell"/>
</dbReference>
<keyword evidence="11" id="KW-1185">Reference proteome</keyword>
<dbReference type="InterPro" id="IPR000253">
    <property type="entry name" value="FHA_dom"/>
</dbReference>
<dbReference type="PANTHER" id="PTHR12162:SF0">
    <property type="entry name" value="NIBRIN"/>
    <property type="match status" value="1"/>
</dbReference>
<feature type="region of interest" description="Disordered" evidence="8">
    <location>
        <begin position="313"/>
        <end position="488"/>
    </location>
</feature>
<evidence type="ECO:0000313" key="11">
    <source>
        <dbReference type="Proteomes" id="UP001212411"/>
    </source>
</evidence>
<name>A0AAE9W938_9SCHI</name>
<sequence>MWILSSSEGKLKETPKALIPGAYILGRSVRDDSSNIQIVSKSVSKKHVQITVSPPKATSHRNENPCGIDIQDLDTKFGTAVNNERIHAKQSYEKNVSLQLSLGKCPLKLYLQWINLSIAFDDQETKARWSTPLLLTGIPNSVHLNHSTTHFVPGKGPLLSVKTALAFLKDIIIVQESFVEALVQEKDNYSKNIHLIPKDSSYLFTGKNHHELFSKSPGIFRNMLKGLKCCCIDLDAELPEFLSLLGLDVHRHHTDDVQFLTTYYTERDLDFMILVKQKTTSSILLEENVFCLTFSELWNILKESNPKELLRAKRTSHKKSKPNATSIPVPNTSSGNVLDDLFSNFKPVPRSPRSKRTLKPEEMPDVSKQTPSNSPLKKKVRDTVEATKKPNVTSDTSSSYVSSKAKKLFHENFPEHENSSKKAVKKNTNDSKKLGSSHFAPLPLSTAGEENPLHGKIKEERDTSPLTLKGEQTKPPDAPSPEENLPRNLGSVEFISIQVSKNNGTNEPENPKYQGRPNFKKFRKQGSKVHVAPPVFITLSESRNERDDEVIDIDTDPAPQLMKKTDTSTRSVPSPKPVSQRLTMDMDKDEQNVADDIFNDDNEEDDEFGDLKFRF</sequence>
<evidence type="ECO:0000256" key="2">
    <source>
        <dbReference type="ARBA" id="ARBA00004286"/>
    </source>
</evidence>
<feature type="compositionally biased region" description="Polar residues" evidence="8">
    <location>
        <begin position="322"/>
        <end position="336"/>
    </location>
</feature>
<keyword evidence="3" id="KW-0158">Chromosome</keyword>
<evidence type="ECO:0000256" key="5">
    <source>
        <dbReference type="ARBA" id="ARBA00023204"/>
    </source>
</evidence>
<evidence type="ECO:0000256" key="7">
    <source>
        <dbReference type="ARBA" id="ARBA00044757"/>
    </source>
</evidence>
<dbReference type="Gene3D" id="3.40.50.10190">
    <property type="entry name" value="BRCT domain"/>
    <property type="match status" value="1"/>
</dbReference>
<evidence type="ECO:0000256" key="4">
    <source>
        <dbReference type="ARBA" id="ARBA00022763"/>
    </source>
</evidence>
<dbReference type="Gene3D" id="3.40.50.11080">
    <property type="match status" value="1"/>
</dbReference>
<evidence type="ECO:0000256" key="6">
    <source>
        <dbReference type="ARBA" id="ARBA00023242"/>
    </source>
</evidence>
<reference evidence="10 11" key="1">
    <citation type="journal article" date="2023" name="G3 (Bethesda)">
        <title>A high-quality reference genome for the fission yeast Schizosaccharomyces osmophilus.</title>
        <authorList>
            <person name="Jia G.S."/>
            <person name="Zhang W.C."/>
            <person name="Liang Y."/>
            <person name="Liu X.H."/>
            <person name="Rhind N."/>
            <person name="Pidoux A."/>
            <person name="Brysch-Herzberg M."/>
            <person name="Du L.L."/>
        </authorList>
    </citation>
    <scope>NUCLEOTIDE SEQUENCE [LARGE SCALE GENOMIC DNA]</scope>
    <source>
        <strain evidence="10 11">CBS 15793</strain>
    </source>
</reference>
<dbReference type="InterPro" id="IPR008984">
    <property type="entry name" value="SMAD_FHA_dom_sf"/>
</dbReference>
<protein>
    <submittedName>
        <fullName evidence="10">Mre11 complex BRCT domain subunit Nbs1</fullName>
    </submittedName>
</protein>
<feature type="compositionally biased region" description="Basic residues" evidence="8">
    <location>
        <begin position="518"/>
        <end position="527"/>
    </location>
</feature>
<dbReference type="InterPro" id="IPR040227">
    <property type="entry name" value="Nibrin-rel"/>
</dbReference>
<dbReference type="Gene3D" id="2.60.200.20">
    <property type="match status" value="1"/>
</dbReference>
<dbReference type="Pfam" id="PF00498">
    <property type="entry name" value="FHA"/>
    <property type="match status" value="1"/>
</dbReference>
<proteinExistence type="inferred from homology"/>
<organism evidence="10 11">
    <name type="scientific">Schizosaccharomyces osmophilus</name>
    <dbReference type="NCBI Taxonomy" id="2545709"/>
    <lineage>
        <taxon>Eukaryota</taxon>
        <taxon>Fungi</taxon>
        <taxon>Dikarya</taxon>
        <taxon>Ascomycota</taxon>
        <taxon>Taphrinomycotina</taxon>
        <taxon>Schizosaccharomycetes</taxon>
        <taxon>Schizosaccharomycetales</taxon>
        <taxon>Schizosaccharomycetaceae</taxon>
        <taxon>Schizosaccharomyces</taxon>
    </lineage>
</organism>
<feature type="compositionally biased region" description="Low complexity" evidence="8">
    <location>
        <begin position="392"/>
        <end position="403"/>
    </location>
</feature>
<dbReference type="PROSITE" id="PS50006">
    <property type="entry name" value="FHA_DOMAIN"/>
    <property type="match status" value="1"/>
</dbReference>
<evidence type="ECO:0000256" key="8">
    <source>
        <dbReference type="SAM" id="MobiDB-lite"/>
    </source>
</evidence>
<keyword evidence="4" id="KW-0227">DNA damage</keyword>
<feature type="domain" description="FHA" evidence="9">
    <location>
        <begin position="23"/>
        <end position="86"/>
    </location>
</feature>
<feature type="region of interest" description="Disordered" evidence="8">
    <location>
        <begin position="596"/>
        <end position="615"/>
    </location>
</feature>
<dbReference type="GeneID" id="80874671"/>